<feature type="transmembrane region" description="Helical" evidence="1">
    <location>
        <begin position="179"/>
        <end position="207"/>
    </location>
</feature>
<feature type="transmembrane region" description="Helical" evidence="1">
    <location>
        <begin position="147"/>
        <end position="173"/>
    </location>
</feature>
<dbReference type="GO" id="GO:0016787">
    <property type="term" value="F:hydrolase activity"/>
    <property type="evidence" value="ECO:0007669"/>
    <property type="project" value="UniProtKB-KW"/>
</dbReference>
<feature type="domain" description="CAAX prenyl protease 2/Lysostaphin resistance protein A-like" evidence="2">
    <location>
        <begin position="146"/>
        <end position="233"/>
    </location>
</feature>
<reference evidence="3 4" key="1">
    <citation type="submission" date="2024-01" db="EMBL/GenBank/DDBJ databases">
        <title>Seven novel Bacillus-like species.</title>
        <authorList>
            <person name="Liu G."/>
        </authorList>
    </citation>
    <scope>NUCLEOTIDE SEQUENCE [LARGE SCALE GENOMIC DNA]</scope>
    <source>
        <strain evidence="3 4">FJAT-51639</strain>
    </source>
</reference>
<keyword evidence="4" id="KW-1185">Reference proteome</keyword>
<protein>
    <submittedName>
        <fullName evidence="3">CPBP family intramembrane glutamic endopeptidase</fullName>
        <ecNumber evidence="3">3.4.-.-</ecNumber>
    </submittedName>
</protein>
<accession>A0ABU8FBD7</accession>
<dbReference type="PANTHER" id="PTHR36435:SF1">
    <property type="entry name" value="CAAX AMINO TERMINAL PROTEASE FAMILY PROTEIN"/>
    <property type="match status" value="1"/>
</dbReference>
<dbReference type="EC" id="3.4.-.-" evidence="3"/>
<gene>
    <name evidence="3" type="ORF">WAZ07_01475</name>
</gene>
<keyword evidence="1" id="KW-1133">Transmembrane helix</keyword>
<dbReference type="Pfam" id="PF02517">
    <property type="entry name" value="Rce1-like"/>
    <property type="match status" value="1"/>
</dbReference>
<keyword evidence="1" id="KW-0812">Transmembrane</keyword>
<keyword evidence="1" id="KW-0472">Membrane</keyword>
<comment type="caution">
    <text evidence="3">The sequence shown here is derived from an EMBL/GenBank/DDBJ whole genome shotgun (WGS) entry which is preliminary data.</text>
</comment>
<evidence type="ECO:0000313" key="4">
    <source>
        <dbReference type="Proteomes" id="UP001372526"/>
    </source>
</evidence>
<feature type="transmembrane region" description="Helical" evidence="1">
    <location>
        <begin position="56"/>
        <end position="80"/>
    </location>
</feature>
<dbReference type="RefSeq" id="WP_336471035.1">
    <property type="nucleotide sequence ID" value="NZ_JBAWSX010000001.1"/>
</dbReference>
<dbReference type="PANTHER" id="PTHR36435">
    <property type="entry name" value="SLR1288 PROTEIN"/>
    <property type="match status" value="1"/>
</dbReference>
<dbReference type="EMBL" id="JBAWSX010000001">
    <property type="protein sequence ID" value="MEI4800007.1"/>
    <property type="molecule type" value="Genomic_DNA"/>
</dbReference>
<dbReference type="Proteomes" id="UP001372526">
    <property type="component" value="Unassembled WGS sequence"/>
</dbReference>
<evidence type="ECO:0000256" key="1">
    <source>
        <dbReference type="SAM" id="Phobius"/>
    </source>
</evidence>
<name>A0ABU8FBD7_9BACI</name>
<dbReference type="InterPro" id="IPR003675">
    <property type="entry name" value="Rce1/LyrA-like_dom"/>
</dbReference>
<keyword evidence="3" id="KW-0378">Hydrolase</keyword>
<feature type="transmembrane region" description="Helical" evidence="1">
    <location>
        <begin position="104"/>
        <end position="126"/>
    </location>
</feature>
<feature type="transmembrane region" description="Helical" evidence="1">
    <location>
        <begin position="20"/>
        <end position="44"/>
    </location>
</feature>
<proteinExistence type="predicted"/>
<organism evidence="3 4">
    <name type="scientific">Bacillus bruguierae</name>
    <dbReference type="NCBI Taxonomy" id="3127667"/>
    <lineage>
        <taxon>Bacteria</taxon>
        <taxon>Bacillati</taxon>
        <taxon>Bacillota</taxon>
        <taxon>Bacilli</taxon>
        <taxon>Bacillales</taxon>
        <taxon>Bacillaceae</taxon>
        <taxon>Bacillus</taxon>
    </lineage>
</organism>
<dbReference type="InterPro" id="IPR052710">
    <property type="entry name" value="CAAX_protease"/>
</dbReference>
<evidence type="ECO:0000313" key="3">
    <source>
        <dbReference type="EMBL" id="MEI4800007.1"/>
    </source>
</evidence>
<sequence length="238" mass="26920">MQHSVQLTYDQNHSLSWGKFVGSVLFAFFGAQIISGLFIGLPFMIYTAGLSDKKTIALYSSLGNTGGTLLQLLILLLFIFKYEPIKKLLLPVLNFQALQKVRTYIYLFLFFGLSIAIHIFIISKLFPHATQEQDLALNLENLNQYKILLILGSAIFVPIFEELIFRGIILQFFQQRFPFWIAAIGSSFIFGIAHIYSLGVMVGAFMMGMFMAVLCKKTNSIIPAMLFHMMNNTLAFLS</sequence>
<evidence type="ECO:0000259" key="2">
    <source>
        <dbReference type="Pfam" id="PF02517"/>
    </source>
</evidence>